<dbReference type="Gene3D" id="3.10.450.50">
    <property type="match status" value="1"/>
</dbReference>
<reference evidence="2 3" key="1">
    <citation type="submission" date="2022-01" db="EMBL/GenBank/DDBJ databases">
        <authorList>
            <person name="Won M."/>
            <person name="Kim S.-J."/>
            <person name="Kwon S.-W."/>
        </authorList>
    </citation>
    <scope>NUCLEOTIDE SEQUENCE [LARGE SCALE GENOMIC DNA]</scope>
    <source>
        <strain evidence="2 3">KCTC 23505</strain>
    </source>
</reference>
<dbReference type="EMBL" id="JAKGBZ010000007">
    <property type="protein sequence ID" value="MCF3946149.1"/>
    <property type="molecule type" value="Genomic_DNA"/>
</dbReference>
<keyword evidence="3" id="KW-1185">Reference proteome</keyword>
<evidence type="ECO:0000313" key="3">
    <source>
        <dbReference type="Proteomes" id="UP001521209"/>
    </source>
</evidence>
<dbReference type="Pfam" id="PF12680">
    <property type="entry name" value="SnoaL_2"/>
    <property type="match status" value="1"/>
</dbReference>
<gene>
    <name evidence="2" type="ORF">L2A60_05565</name>
</gene>
<dbReference type="InterPro" id="IPR011721">
    <property type="entry name" value="CHP02096"/>
</dbReference>
<dbReference type="NCBIfam" id="TIGR02096">
    <property type="entry name" value="ketosteroid isomerase-related protein"/>
    <property type="match status" value="1"/>
</dbReference>
<dbReference type="Proteomes" id="UP001521209">
    <property type="component" value="Unassembled WGS sequence"/>
</dbReference>
<protein>
    <submittedName>
        <fullName evidence="2">Nuclear transport factor 2 family protein</fullName>
    </submittedName>
</protein>
<dbReference type="SUPFAM" id="SSF54427">
    <property type="entry name" value="NTF2-like"/>
    <property type="match status" value="1"/>
</dbReference>
<feature type="domain" description="SnoaL-like" evidence="1">
    <location>
        <begin position="9"/>
        <end position="120"/>
    </location>
</feature>
<comment type="caution">
    <text evidence="2">The sequence shown here is derived from an EMBL/GenBank/DDBJ whole genome shotgun (WGS) entry which is preliminary data.</text>
</comment>
<name>A0ABS9DTX7_9PROT</name>
<evidence type="ECO:0000313" key="2">
    <source>
        <dbReference type="EMBL" id="MCF3946149.1"/>
    </source>
</evidence>
<dbReference type="InterPro" id="IPR032710">
    <property type="entry name" value="NTF2-like_dom_sf"/>
</dbReference>
<sequence length="136" mass="15138">MPTNAKNLIESYYAAFNAGQPRAMLDLLTDDVIHDINQGARETGRDKFAAFLDHMNISYRERLTDIVVMPGADGTRAAAEFVVHGEYLKTDPGLPEARGQRYVLPAGAFFDISDGRIARVTNYYNLQDWLRQVGAG</sequence>
<accession>A0ABS9DTX7</accession>
<dbReference type="RefSeq" id="WP_235703381.1">
    <property type="nucleotide sequence ID" value="NZ_JAKGBZ010000007.1"/>
</dbReference>
<dbReference type="InterPro" id="IPR037401">
    <property type="entry name" value="SnoaL-like"/>
</dbReference>
<evidence type="ECO:0000259" key="1">
    <source>
        <dbReference type="Pfam" id="PF12680"/>
    </source>
</evidence>
<proteinExistence type="predicted"/>
<organism evidence="2 3">
    <name type="scientific">Acidiphilium iwatense</name>
    <dbReference type="NCBI Taxonomy" id="768198"/>
    <lineage>
        <taxon>Bacteria</taxon>
        <taxon>Pseudomonadati</taxon>
        <taxon>Pseudomonadota</taxon>
        <taxon>Alphaproteobacteria</taxon>
        <taxon>Acetobacterales</taxon>
        <taxon>Acidocellaceae</taxon>
        <taxon>Acidiphilium</taxon>
    </lineage>
</organism>